<dbReference type="InterPro" id="IPR035901">
    <property type="entry name" value="GIY-YIG_endonuc_sf"/>
</dbReference>
<gene>
    <name evidence="2" type="ORF">Poly30_27760</name>
</gene>
<evidence type="ECO:0000313" key="3">
    <source>
        <dbReference type="Proteomes" id="UP000320390"/>
    </source>
</evidence>
<dbReference type="OrthoDB" id="9780658at2"/>
<dbReference type="EMBL" id="CP036434">
    <property type="protein sequence ID" value="QDV07257.1"/>
    <property type="molecule type" value="Genomic_DNA"/>
</dbReference>
<reference evidence="2 3" key="1">
    <citation type="submission" date="2019-02" db="EMBL/GenBank/DDBJ databases">
        <title>Deep-cultivation of Planctomycetes and their phenomic and genomic characterization uncovers novel biology.</title>
        <authorList>
            <person name="Wiegand S."/>
            <person name="Jogler M."/>
            <person name="Boedeker C."/>
            <person name="Pinto D."/>
            <person name="Vollmers J."/>
            <person name="Rivas-Marin E."/>
            <person name="Kohn T."/>
            <person name="Peeters S.H."/>
            <person name="Heuer A."/>
            <person name="Rast P."/>
            <person name="Oberbeckmann S."/>
            <person name="Bunk B."/>
            <person name="Jeske O."/>
            <person name="Meyerdierks A."/>
            <person name="Storesund J.E."/>
            <person name="Kallscheuer N."/>
            <person name="Luecker S."/>
            <person name="Lage O.M."/>
            <person name="Pohl T."/>
            <person name="Merkel B.J."/>
            <person name="Hornburger P."/>
            <person name="Mueller R.-W."/>
            <person name="Bruemmer F."/>
            <person name="Labrenz M."/>
            <person name="Spormann A.M."/>
            <person name="Op den Camp H."/>
            <person name="Overmann J."/>
            <person name="Amann R."/>
            <person name="Jetten M.S.M."/>
            <person name="Mascher T."/>
            <person name="Medema M.H."/>
            <person name="Devos D.P."/>
            <person name="Kaster A.-K."/>
            <person name="Ovreas L."/>
            <person name="Rohde M."/>
            <person name="Galperin M.Y."/>
            <person name="Jogler C."/>
        </authorList>
    </citation>
    <scope>NUCLEOTIDE SEQUENCE [LARGE SCALE GENOMIC DNA]</scope>
    <source>
        <strain evidence="2 3">Poly30</strain>
    </source>
</reference>
<dbReference type="Proteomes" id="UP000320390">
    <property type="component" value="Chromosome"/>
</dbReference>
<dbReference type="InterPro" id="IPR000305">
    <property type="entry name" value="GIY-YIG_endonuc"/>
</dbReference>
<feature type="domain" description="GIY-YIG" evidence="1">
    <location>
        <begin position="44"/>
        <end position="127"/>
    </location>
</feature>
<evidence type="ECO:0000259" key="1">
    <source>
        <dbReference type="PROSITE" id="PS50164"/>
    </source>
</evidence>
<accession>A0A518ET42</accession>
<evidence type="ECO:0000313" key="2">
    <source>
        <dbReference type="EMBL" id="QDV07257.1"/>
    </source>
</evidence>
<proteinExistence type="predicted"/>
<dbReference type="RefSeq" id="WP_145198161.1">
    <property type="nucleotide sequence ID" value="NZ_CP036434.1"/>
</dbReference>
<dbReference type="Gene3D" id="3.40.1440.10">
    <property type="entry name" value="GIY-YIG endonuclease"/>
    <property type="match status" value="1"/>
</dbReference>
<dbReference type="PROSITE" id="PS50164">
    <property type="entry name" value="GIY_YIG"/>
    <property type="match status" value="1"/>
</dbReference>
<keyword evidence="3" id="KW-1185">Reference proteome</keyword>
<name>A0A518ET42_9BACT</name>
<sequence>MTLDGLLQMFCDAYWPSGIQRPTWSERFDLRCEEAAKTTWPNADSAGVYALLDESGAVLYIGKASMGASVGGRVFCHVAGGGAKFVAREGFGDVRWLRTVGVEESRRFIAPAIEEFLIDLLQPPLNRAGRNLQ</sequence>
<protein>
    <recommendedName>
        <fullName evidence="1">GIY-YIG domain-containing protein</fullName>
    </recommendedName>
</protein>
<dbReference type="AlphaFoldDB" id="A0A518ET42"/>
<dbReference type="SUPFAM" id="SSF82771">
    <property type="entry name" value="GIY-YIG endonuclease"/>
    <property type="match status" value="1"/>
</dbReference>
<organism evidence="2 3">
    <name type="scientific">Saltatorellus ferox</name>
    <dbReference type="NCBI Taxonomy" id="2528018"/>
    <lineage>
        <taxon>Bacteria</taxon>
        <taxon>Pseudomonadati</taxon>
        <taxon>Planctomycetota</taxon>
        <taxon>Planctomycetia</taxon>
        <taxon>Planctomycetia incertae sedis</taxon>
        <taxon>Saltatorellus</taxon>
    </lineage>
</organism>